<dbReference type="Proteomes" id="UP000694397">
    <property type="component" value="Chromosome 13"/>
</dbReference>
<reference evidence="1 2" key="1">
    <citation type="submission" date="2019-04" db="EMBL/GenBank/DDBJ databases">
        <authorList>
            <consortium name="Wellcome Sanger Institute Data Sharing"/>
        </authorList>
    </citation>
    <scope>NUCLEOTIDE SEQUENCE [LARGE SCALE GENOMIC DNA]</scope>
</reference>
<dbReference type="AlphaFoldDB" id="A0A8C9QTP7"/>
<evidence type="ECO:0000313" key="1">
    <source>
        <dbReference type="Ensembl" id="ENSSFOP00015004153.2"/>
    </source>
</evidence>
<keyword evidence="2" id="KW-1185">Reference proteome</keyword>
<proteinExistence type="predicted"/>
<reference evidence="1" key="3">
    <citation type="submission" date="2025-09" db="UniProtKB">
        <authorList>
            <consortium name="Ensembl"/>
        </authorList>
    </citation>
    <scope>IDENTIFICATION</scope>
</reference>
<name>A0A8C9QTP7_SCLFO</name>
<evidence type="ECO:0000313" key="2">
    <source>
        <dbReference type="Proteomes" id="UP000694397"/>
    </source>
</evidence>
<organism evidence="1 2">
    <name type="scientific">Scleropages formosus</name>
    <name type="common">Asian bonytongue</name>
    <name type="synonym">Osteoglossum formosum</name>
    <dbReference type="NCBI Taxonomy" id="113540"/>
    <lineage>
        <taxon>Eukaryota</taxon>
        <taxon>Metazoa</taxon>
        <taxon>Chordata</taxon>
        <taxon>Craniata</taxon>
        <taxon>Vertebrata</taxon>
        <taxon>Euteleostomi</taxon>
        <taxon>Actinopterygii</taxon>
        <taxon>Neopterygii</taxon>
        <taxon>Teleostei</taxon>
        <taxon>Osteoglossocephala</taxon>
        <taxon>Osteoglossomorpha</taxon>
        <taxon>Osteoglossiformes</taxon>
        <taxon>Osteoglossidae</taxon>
        <taxon>Scleropages</taxon>
    </lineage>
</organism>
<protein>
    <submittedName>
        <fullName evidence="1">Uncharacterized protein</fullName>
    </submittedName>
</protein>
<reference evidence="1" key="2">
    <citation type="submission" date="2025-08" db="UniProtKB">
        <authorList>
            <consortium name="Ensembl"/>
        </authorList>
    </citation>
    <scope>IDENTIFICATION</scope>
</reference>
<sequence>MYKIRTLVIHLQHSGAPDTSCKQRGNYLEFDPTLPLSLYSVSFCRKKSILLCPKEITCYPISTDLTISGDQTPYRAGPGMLSQQRSRACAVQSDGPIIRSRRRSPCN</sequence>
<dbReference type="Ensembl" id="ENSSFOT00015004222.2">
    <property type="protein sequence ID" value="ENSSFOP00015004153.2"/>
    <property type="gene ID" value="ENSSFOG00015002714.2"/>
</dbReference>
<accession>A0A8C9QTP7</accession>